<dbReference type="Proteomes" id="UP001151529">
    <property type="component" value="Chromosome 16"/>
</dbReference>
<name>A0A9Q0VKD1_SALVM</name>
<protein>
    <recommendedName>
        <fullName evidence="2">DYW domain-containing protein</fullName>
    </recommendedName>
</protein>
<reference evidence="3" key="1">
    <citation type="submission" date="2022-11" db="EMBL/GenBank/DDBJ databases">
        <authorList>
            <person name="Hyden B.L."/>
            <person name="Feng K."/>
            <person name="Yates T."/>
            <person name="Jawdy S."/>
            <person name="Smart L.B."/>
            <person name="Muchero W."/>
        </authorList>
    </citation>
    <scope>NUCLEOTIDE SEQUENCE</scope>
    <source>
        <tissue evidence="3">Shoot tip</tissue>
    </source>
</reference>
<dbReference type="InterPro" id="IPR046848">
    <property type="entry name" value="E_motif"/>
</dbReference>
<dbReference type="Pfam" id="PF14432">
    <property type="entry name" value="DYW_deaminase"/>
    <property type="match status" value="1"/>
</dbReference>
<dbReference type="InterPro" id="IPR032867">
    <property type="entry name" value="DYW_dom"/>
</dbReference>
<evidence type="ECO:0000259" key="2">
    <source>
        <dbReference type="Pfam" id="PF14432"/>
    </source>
</evidence>
<comment type="caution">
    <text evidence="3">The sequence shown here is derived from an EMBL/GenBank/DDBJ whole genome shotgun (WGS) entry which is preliminary data.</text>
</comment>
<dbReference type="PANTHER" id="PTHR47926:SF409">
    <property type="entry name" value="DYW DOMAIN-CONTAINING PROTEIN"/>
    <property type="match status" value="1"/>
</dbReference>
<evidence type="ECO:0000256" key="1">
    <source>
        <dbReference type="ARBA" id="ARBA00006643"/>
    </source>
</evidence>
<dbReference type="InterPro" id="IPR046960">
    <property type="entry name" value="PPR_At4g14850-like_plant"/>
</dbReference>
<dbReference type="EMBL" id="JAPFFL010000001">
    <property type="protein sequence ID" value="KAJ6750003.1"/>
    <property type="molecule type" value="Genomic_DNA"/>
</dbReference>
<gene>
    <name evidence="3" type="ORF">OIU85_000613</name>
</gene>
<dbReference type="GO" id="GO:0003723">
    <property type="term" value="F:RNA binding"/>
    <property type="evidence" value="ECO:0007669"/>
    <property type="project" value="InterPro"/>
</dbReference>
<feature type="domain" description="DYW" evidence="2">
    <location>
        <begin position="94"/>
        <end position="186"/>
    </location>
</feature>
<organism evidence="3 4">
    <name type="scientific">Salix viminalis</name>
    <name type="common">Common osier</name>
    <name type="synonym">Basket willow</name>
    <dbReference type="NCBI Taxonomy" id="40686"/>
    <lineage>
        <taxon>Eukaryota</taxon>
        <taxon>Viridiplantae</taxon>
        <taxon>Streptophyta</taxon>
        <taxon>Embryophyta</taxon>
        <taxon>Tracheophyta</taxon>
        <taxon>Spermatophyta</taxon>
        <taxon>Magnoliopsida</taxon>
        <taxon>eudicotyledons</taxon>
        <taxon>Gunneridae</taxon>
        <taxon>Pentapetalae</taxon>
        <taxon>rosids</taxon>
        <taxon>fabids</taxon>
        <taxon>Malpighiales</taxon>
        <taxon>Salicaceae</taxon>
        <taxon>Saliceae</taxon>
        <taxon>Salix</taxon>
    </lineage>
</organism>
<sequence length="343" mass="39246">MATRTAEEILRLNPQDSATYVLLSNIHASAKRWKDVSKVRTTMRDRNVKKEPGLSWLEVKNRVFQFSMGDKSLPVSEEIDLYLKELMEEMKSRGYVPDTATIFHDTDSEEKENSLVNHSEKLAIAFGLMNIPPGLPIRVMKNLRICSDCHVAIKLISDIKNREIIVRDTSRFHHFKHGKCSCGDYWSGSDLVAYGFIHFQICWMIGSTCPGSKSGDKETKLRLILLLMAFFPLGAQNQQDAERETEDTAVLVLNFASKKGERYGQPERSWLYKTCFADDMMKQWIYGFGIEPLPHYPLEVETDKSDITDSSFVRFAISAISWLQNGGYQCFELISGHHFQLPL</sequence>
<dbReference type="OrthoDB" id="185373at2759"/>
<dbReference type="GO" id="GO:0008270">
    <property type="term" value="F:zinc ion binding"/>
    <property type="evidence" value="ECO:0007669"/>
    <property type="project" value="InterPro"/>
</dbReference>
<proteinExistence type="inferred from homology"/>
<accession>A0A9Q0VKD1</accession>
<evidence type="ECO:0000313" key="4">
    <source>
        <dbReference type="Proteomes" id="UP001151529"/>
    </source>
</evidence>
<dbReference type="GO" id="GO:0009451">
    <property type="term" value="P:RNA modification"/>
    <property type="evidence" value="ECO:0007669"/>
    <property type="project" value="InterPro"/>
</dbReference>
<dbReference type="PANTHER" id="PTHR47926">
    <property type="entry name" value="PENTATRICOPEPTIDE REPEAT-CONTAINING PROTEIN"/>
    <property type="match status" value="1"/>
</dbReference>
<comment type="similarity">
    <text evidence="1">Belongs to the PPR family. PCMP-H subfamily.</text>
</comment>
<reference evidence="3" key="2">
    <citation type="journal article" date="2023" name="Int. J. Mol. Sci.">
        <title>De Novo Assembly and Annotation of 11 Diverse Shrub Willow (Salix) Genomes Reveals Novel Gene Organization in Sex-Linked Regions.</title>
        <authorList>
            <person name="Hyden B."/>
            <person name="Feng K."/>
            <person name="Yates T.B."/>
            <person name="Jawdy S."/>
            <person name="Cereghino C."/>
            <person name="Smart L.B."/>
            <person name="Muchero W."/>
        </authorList>
    </citation>
    <scope>NUCLEOTIDE SEQUENCE [LARGE SCALE GENOMIC DNA]</scope>
    <source>
        <tissue evidence="3">Shoot tip</tissue>
    </source>
</reference>
<keyword evidence="4" id="KW-1185">Reference proteome</keyword>
<dbReference type="AlphaFoldDB" id="A0A9Q0VKD1"/>
<evidence type="ECO:0000313" key="3">
    <source>
        <dbReference type="EMBL" id="KAJ6750003.1"/>
    </source>
</evidence>
<dbReference type="Pfam" id="PF20431">
    <property type="entry name" value="E_motif"/>
    <property type="match status" value="1"/>
</dbReference>